<organism evidence="5 6">
    <name type="scientific">Faecalibaculum rodentium</name>
    <dbReference type="NCBI Taxonomy" id="1702221"/>
    <lineage>
        <taxon>Bacteria</taxon>
        <taxon>Bacillati</taxon>
        <taxon>Bacillota</taxon>
        <taxon>Erysipelotrichia</taxon>
        <taxon>Erysipelotrichales</taxon>
        <taxon>Erysipelotrichaceae</taxon>
        <taxon>Faecalibaculum</taxon>
    </lineage>
</organism>
<gene>
    <name evidence="5" type="ORF">AALO17_26960</name>
</gene>
<dbReference type="STRING" id="1702221.AALO17_26960"/>
<dbReference type="InterPro" id="IPR005000">
    <property type="entry name" value="Aldolase/citrate-lyase_domain"/>
</dbReference>
<dbReference type="GO" id="GO:0046872">
    <property type="term" value="F:metal ion binding"/>
    <property type="evidence" value="ECO:0007669"/>
    <property type="project" value="UniProtKB-KW"/>
</dbReference>
<comment type="similarity">
    <text evidence="1">Belongs to the HpcH/HpaI aldolase family.</text>
</comment>
<dbReference type="Pfam" id="PF03328">
    <property type="entry name" value="HpcH_HpaI"/>
    <property type="match status" value="1"/>
</dbReference>
<sequence length="255" mass="27791">MKQDPAVGLLVKVCDSPAMVHIARQCGMDFLFYDLEHGMISDQRLLDLILLGNAIGISSLVRVPQLARKDISRTLDEGAAGIMVPMIENPEQARQLADWALYPPLGHRSYSGGANTGYGPGGNHRINMDKANDSVLVLAQIETLEGVRNCEAILDVPGITGAVIGPCDLSISRNDPDDMFAEEEVEMIARVQKACHDRGKKFGLIGPYRLMAMLPEATHLAVAAFDTTLLRTGCLEAVKEFEAMNRTEKKGDAWT</sequence>
<reference evidence="5 6" key="1">
    <citation type="journal article" date="2016" name="Gut Pathog.">
        <title>Whole genome sequencing of "Faecalibaculum rodentium" ALO17, isolated from C57BL/6J laboratory mouse feces.</title>
        <authorList>
            <person name="Lim S."/>
            <person name="Chang D.H."/>
            <person name="Ahn S."/>
            <person name="Kim B.C."/>
        </authorList>
    </citation>
    <scope>NUCLEOTIDE SEQUENCE [LARGE SCALE GENOMIC DNA]</scope>
    <source>
        <strain evidence="5 6">Alo17</strain>
    </source>
</reference>
<dbReference type="GeneID" id="78479168"/>
<dbReference type="InterPro" id="IPR050251">
    <property type="entry name" value="HpcH-HpaI_aldolase"/>
</dbReference>
<evidence type="ECO:0000313" key="6">
    <source>
        <dbReference type="Proteomes" id="UP000069771"/>
    </source>
</evidence>
<feature type="domain" description="HpcH/HpaI aldolase/citrate lyase" evidence="4">
    <location>
        <begin position="15"/>
        <end position="200"/>
    </location>
</feature>
<dbReference type="GO" id="GO:0016832">
    <property type="term" value="F:aldehyde-lyase activity"/>
    <property type="evidence" value="ECO:0007669"/>
    <property type="project" value="TreeGrafter"/>
</dbReference>
<dbReference type="Gene3D" id="3.20.20.60">
    <property type="entry name" value="Phosphoenolpyruvate-binding domains"/>
    <property type="match status" value="1"/>
</dbReference>
<proteinExistence type="inferred from homology"/>
<dbReference type="AlphaFoldDB" id="A0A140DYV3"/>
<name>A0A140DYV3_9FIRM</name>
<evidence type="ECO:0000256" key="2">
    <source>
        <dbReference type="ARBA" id="ARBA00022723"/>
    </source>
</evidence>
<dbReference type="SUPFAM" id="SSF51621">
    <property type="entry name" value="Phosphoenolpyruvate/pyruvate domain"/>
    <property type="match status" value="1"/>
</dbReference>
<dbReference type="GO" id="GO:0005737">
    <property type="term" value="C:cytoplasm"/>
    <property type="evidence" value="ECO:0007669"/>
    <property type="project" value="TreeGrafter"/>
</dbReference>
<dbReference type="RefSeq" id="WP_067559847.1">
    <property type="nucleotide sequence ID" value="NZ_CP011391.1"/>
</dbReference>
<dbReference type="EMBL" id="CP011391">
    <property type="protein sequence ID" value="AMK55830.1"/>
    <property type="molecule type" value="Genomic_DNA"/>
</dbReference>
<dbReference type="KEGG" id="fro:AALO17_26960"/>
<evidence type="ECO:0000313" key="5">
    <source>
        <dbReference type="EMBL" id="AMK55830.1"/>
    </source>
</evidence>
<dbReference type="PANTHER" id="PTHR30502">
    <property type="entry name" value="2-KETO-3-DEOXY-L-RHAMNONATE ALDOLASE"/>
    <property type="match status" value="1"/>
</dbReference>
<evidence type="ECO:0000256" key="1">
    <source>
        <dbReference type="ARBA" id="ARBA00005568"/>
    </source>
</evidence>
<accession>A0A140DYV3</accession>
<dbReference type="OrthoDB" id="86160at2"/>
<evidence type="ECO:0000259" key="4">
    <source>
        <dbReference type="Pfam" id="PF03328"/>
    </source>
</evidence>
<dbReference type="InterPro" id="IPR040442">
    <property type="entry name" value="Pyrv_kinase-like_dom_sf"/>
</dbReference>
<evidence type="ECO:0000256" key="3">
    <source>
        <dbReference type="ARBA" id="ARBA00023239"/>
    </source>
</evidence>
<keyword evidence="3" id="KW-0456">Lyase</keyword>
<keyword evidence="6" id="KW-1185">Reference proteome</keyword>
<protein>
    <recommendedName>
        <fullName evidence="4">HpcH/HpaI aldolase/citrate lyase domain-containing protein</fullName>
    </recommendedName>
</protein>
<dbReference type="Proteomes" id="UP000069771">
    <property type="component" value="Chromosome"/>
</dbReference>
<dbReference type="PANTHER" id="PTHR30502:SF0">
    <property type="entry name" value="PHOSPHOENOLPYRUVATE CARBOXYLASE FAMILY PROTEIN"/>
    <property type="match status" value="1"/>
</dbReference>
<keyword evidence="2" id="KW-0479">Metal-binding</keyword>
<dbReference type="InterPro" id="IPR015813">
    <property type="entry name" value="Pyrv/PenolPyrv_kinase-like_dom"/>
</dbReference>